<organism evidence="1">
    <name type="scientific">Siphoviridae sp. ctvhu9</name>
    <dbReference type="NCBI Taxonomy" id="2827968"/>
    <lineage>
        <taxon>Viruses</taxon>
        <taxon>Duplodnaviria</taxon>
        <taxon>Heunggongvirae</taxon>
        <taxon>Uroviricota</taxon>
        <taxon>Caudoviricetes</taxon>
    </lineage>
</organism>
<dbReference type="EMBL" id="BK032607">
    <property type="protein sequence ID" value="DAF50997.1"/>
    <property type="molecule type" value="Genomic_DNA"/>
</dbReference>
<dbReference type="GO" id="GO:0000428">
    <property type="term" value="C:DNA-directed RNA polymerase complex"/>
    <property type="evidence" value="ECO:0007669"/>
    <property type="project" value="UniProtKB-KW"/>
</dbReference>
<keyword evidence="1" id="KW-0240">DNA-directed RNA polymerase</keyword>
<evidence type="ECO:0000313" key="1">
    <source>
        <dbReference type="EMBL" id="DAF50997.1"/>
    </source>
</evidence>
<proteinExistence type="predicted"/>
<accession>A0A8S5SIY6</accession>
<name>A0A8S5SIY6_9CAUD</name>
<keyword evidence="1" id="KW-0804">Transcription</keyword>
<sequence>MIEKELKIRDFCGDYALDIPFADGSVNTIYFNSKRNAETVKHIIEVDGSKPNHATVCEMEEIRHGKWEYDSGDVGYANYLCSECKNFLTFHEDIDLYPYCPYCGAKMDKEENNA</sequence>
<protein>
    <submittedName>
        <fullName evidence="1">DNA-directed RNA polymerase</fullName>
    </submittedName>
</protein>
<reference evidence="1" key="1">
    <citation type="journal article" date="2021" name="Proc. Natl. Acad. Sci. U.S.A.">
        <title>A Catalog of Tens of Thousands of Viruses from Human Metagenomes Reveals Hidden Associations with Chronic Diseases.</title>
        <authorList>
            <person name="Tisza M.J."/>
            <person name="Buck C.B."/>
        </authorList>
    </citation>
    <scope>NUCLEOTIDE SEQUENCE</scope>
    <source>
        <strain evidence="1">Ctvhu9</strain>
    </source>
</reference>